<dbReference type="Proteomes" id="UP000287866">
    <property type="component" value="Unassembled WGS sequence"/>
</dbReference>
<dbReference type="SUPFAM" id="SSF48113">
    <property type="entry name" value="Heme-dependent peroxidases"/>
    <property type="match status" value="1"/>
</dbReference>
<comment type="caution">
    <text evidence="1">The sequence shown here is derived from an EMBL/GenBank/DDBJ whole genome shotgun (WGS) entry which is preliminary data.</text>
</comment>
<gene>
    <name evidence="1" type="ORF">EPD83_019810</name>
</gene>
<dbReference type="InterPro" id="IPR010255">
    <property type="entry name" value="Haem_peroxidase_sf"/>
</dbReference>
<dbReference type="GO" id="GO:0020037">
    <property type="term" value="F:heme binding"/>
    <property type="evidence" value="ECO:0007669"/>
    <property type="project" value="InterPro"/>
</dbReference>
<accession>A0A8T6R8U2</accession>
<protein>
    <submittedName>
        <fullName evidence="1">Peroxidase</fullName>
    </submittedName>
</protein>
<dbReference type="EMBL" id="SAYU02000121">
    <property type="protein sequence ID" value="NHA70276.1"/>
    <property type="molecule type" value="Genomic_DNA"/>
</dbReference>
<reference evidence="1" key="1">
    <citation type="submission" date="2020-03" db="EMBL/GenBank/DDBJ databases">
        <title>Phycicoccus flavus sp. nov., a novel endophytic actinobacterium isolated from branch of Kandelia candel.</title>
        <authorList>
            <person name="Tuo L."/>
        </authorList>
    </citation>
    <scope>NUCLEOTIDE SEQUENCE</scope>
    <source>
        <strain evidence="1">CMS6Z-2</strain>
    </source>
</reference>
<proteinExistence type="predicted"/>
<feature type="non-terminal residue" evidence="1">
    <location>
        <position position="1"/>
    </location>
</feature>
<dbReference type="GO" id="GO:0006979">
    <property type="term" value="P:response to oxidative stress"/>
    <property type="evidence" value="ECO:0007669"/>
    <property type="project" value="InterPro"/>
</dbReference>
<dbReference type="GO" id="GO:0004601">
    <property type="term" value="F:peroxidase activity"/>
    <property type="evidence" value="ECO:0007669"/>
    <property type="project" value="UniProtKB-KW"/>
</dbReference>
<keyword evidence="1" id="KW-0560">Oxidoreductase</keyword>
<evidence type="ECO:0000313" key="2">
    <source>
        <dbReference type="Proteomes" id="UP000287866"/>
    </source>
</evidence>
<sequence>SYPLNAANPDVPFFGGANDMQGFRRLPAGHTIDWGHFFPVDGSTPAMCRRIDTHLTPPLHAMPASIVGAAVVGTGLANLAQRNLMRGSTLGLPSGQTVAKKLGVRVLSAQELGRDGEAPLFWYVLREAEVRETGTRLGETGGRIVTEVVAGLLAGDRDSYLNASPAWTPGPPFTTTGDVAVPDLIRIAGVA</sequence>
<keyword evidence="2" id="KW-1185">Reference proteome</keyword>
<name>A0A8T6R8U2_9MICO</name>
<evidence type="ECO:0000313" key="1">
    <source>
        <dbReference type="EMBL" id="NHA70276.1"/>
    </source>
</evidence>
<dbReference type="AlphaFoldDB" id="A0A8T6R8U2"/>
<keyword evidence="1" id="KW-0575">Peroxidase</keyword>
<organism evidence="1 2">
    <name type="scientific">Phycicoccus flavus</name>
    <dbReference type="NCBI Taxonomy" id="2502783"/>
    <lineage>
        <taxon>Bacteria</taxon>
        <taxon>Bacillati</taxon>
        <taxon>Actinomycetota</taxon>
        <taxon>Actinomycetes</taxon>
        <taxon>Micrococcales</taxon>
        <taxon>Intrasporangiaceae</taxon>
        <taxon>Phycicoccus</taxon>
    </lineage>
</organism>